<dbReference type="EMBL" id="CP029812">
    <property type="protein sequence ID" value="AWU40089.1"/>
    <property type="molecule type" value="Genomic_DNA"/>
</dbReference>
<evidence type="ECO:0000259" key="1">
    <source>
        <dbReference type="Pfam" id="PF13100"/>
    </source>
</evidence>
<accession>A0ABN5M3E1</accession>
<reference evidence="2 3" key="1">
    <citation type="journal article" date="2018" name="Genome Biol. Evol.">
        <title>Parallel and Gradual Genome Erosion in the Blattabacterium Endosymbionts of Mastotermes darwiniensis and Cryptocercus Wood Roaches.</title>
        <authorList>
            <person name="Kinjo Y."/>
            <person name="Bourguignon T."/>
            <person name="Tong K.J."/>
            <person name="Kuwahara H."/>
            <person name="Lim S.J."/>
            <person name="Yoon K.B."/>
            <person name="Shigenobu S."/>
            <person name="Park Y.C."/>
            <person name="Nalepa C.A."/>
            <person name="Hongoh Y."/>
            <person name="Ohkuma M."/>
            <person name="Lo N."/>
            <person name="Tokuda G."/>
        </authorList>
    </citation>
    <scope>NUCLEOTIDE SEQUENCE [LARGE SCALE GENOMIC DNA]</scope>
    <source>
        <strain evidence="2 3">CPUsv</strain>
    </source>
</reference>
<gene>
    <name evidence="2" type="ORF">DM808_02970</name>
</gene>
<feature type="domain" description="Organic solvent tolerance-like N-terminal" evidence="1">
    <location>
        <begin position="79"/>
        <end position="208"/>
    </location>
</feature>
<dbReference type="Pfam" id="PF13100">
    <property type="entry name" value="OstA_2"/>
    <property type="match status" value="1"/>
</dbReference>
<proteinExistence type="predicted"/>
<evidence type="ECO:0000313" key="2">
    <source>
        <dbReference type="EMBL" id="AWU40089.1"/>
    </source>
</evidence>
<name>A0ABN5M3E1_9FLAO</name>
<dbReference type="Gene3D" id="2.60.450.10">
    <property type="entry name" value="Lipopolysaccharide (LPS) transport protein A like domain"/>
    <property type="match status" value="1"/>
</dbReference>
<dbReference type="RefSeq" id="WP_110495450.1">
    <property type="nucleotide sequence ID" value="NZ_CP029811.1"/>
</dbReference>
<dbReference type="InterPro" id="IPR005653">
    <property type="entry name" value="OstA-like_N"/>
</dbReference>
<protein>
    <recommendedName>
        <fullName evidence="1">Organic solvent tolerance-like N-terminal domain-containing protein</fullName>
    </recommendedName>
</protein>
<evidence type="ECO:0000313" key="3">
    <source>
        <dbReference type="Proteomes" id="UP000247917"/>
    </source>
</evidence>
<keyword evidence="3" id="KW-1185">Reference proteome</keyword>
<sequence length="566" mass="67634">MSSKYYSLLIILLFFLNIENSFNKNLQKSIKLIHADFIQKEDHDDTVFLIGHVHLKHNKYQLFCDKAIYKKKNKFYGYGNVQLKSEKNKIFSQKIEFSENMNNLKASGKVILVQKNIKLTANIINYNFRKKFFQAIQNVVLLLDELKLYTNILEYDLNFNKIFYKRGSTLFYKDYNIYSKEGSYFPLKKKAKLKYEVKLISKNYTVYSNSIEYLFSIDKIKFYSPTIVINNNKIENFFYAKSGYFFIKKNIFLSKEYCSLHYNDKIIKGKYLFFDYNKKSGFIKNIFFEDKKKGYFFIGDNGNFDLYSGLIFLKKNIVFIKIKPKEDSFFIYSDKIKINLKNESILSIQFFPVIGFFLNEELQIKSYSLIYEPSNKSIQFNGNPIFWIKNQQITGDSIFIHFKNDFFLDYLKIMKNAFYIKKINSKEFNQIKGEIMIGIFDKKNVLKKILIKGNAKSIIFHYNNSSLYNKKKIINKSSCGIIYANLEKGKKIKKIFFLEKSNSELFLLSNSIFEKNLFLPQFSWKEKEKSKNKKYLIYEKIKKYRKESLEEKKEIEKLIKKNNMYE</sequence>
<dbReference type="Proteomes" id="UP000247917">
    <property type="component" value="Chromosome"/>
</dbReference>
<organism evidence="2 3">
    <name type="scientific">Blattabacterium punctulatus</name>
    <dbReference type="NCBI Taxonomy" id="164514"/>
    <lineage>
        <taxon>Bacteria</taxon>
        <taxon>Pseudomonadati</taxon>
        <taxon>Bacteroidota</taxon>
        <taxon>Flavobacteriia</taxon>
        <taxon>Flavobacteriales</taxon>
        <taxon>Blattabacteriaceae</taxon>
        <taxon>Blattabacterium</taxon>
    </lineage>
</organism>